<feature type="active site" description="Proton acceptor" evidence="5">
    <location>
        <position position="15"/>
    </location>
</feature>
<accession>W4QCH0</accession>
<comment type="similarity">
    <text evidence="7">Belongs to the zinc-containing alcohol dehydrogenase family.</text>
</comment>
<evidence type="ECO:0000256" key="2">
    <source>
        <dbReference type="ARBA" id="ARBA00022801"/>
    </source>
</evidence>
<evidence type="ECO:0000256" key="7">
    <source>
        <dbReference type="RuleBase" id="RU361277"/>
    </source>
</evidence>
<keyword evidence="10" id="KW-1185">Reference proteome</keyword>
<keyword evidence="2" id="KW-0378">Hydrolase</keyword>
<dbReference type="AlphaFoldDB" id="W4QCH0"/>
<comment type="cofactor">
    <cofactor evidence="7">
        <name>Zn(2+)</name>
        <dbReference type="ChEBI" id="CHEBI:29105"/>
    </cofactor>
</comment>
<dbReference type="SMART" id="SM00829">
    <property type="entry name" value="PKS_ER"/>
    <property type="match status" value="1"/>
</dbReference>
<reference evidence="9" key="1">
    <citation type="journal article" date="2014" name="Genome Announc.">
        <title>Draft Genome Sequences of Three Alkaliphilic Bacillus Strains, Bacillus wakoensis JCM 9140T, Bacillus akibai JCM 9157T, and Bacillus hemicellulosilyticus JCM 9152T.</title>
        <authorList>
            <person name="Yuki M."/>
            <person name="Oshima K."/>
            <person name="Suda W."/>
            <person name="Oshida Y."/>
            <person name="Kitamura K."/>
            <person name="Iida T."/>
            <person name="Hattori M."/>
            <person name="Ohkuma M."/>
        </authorList>
    </citation>
    <scope>NUCLEOTIDE SEQUENCE [LARGE SCALE GENOMIC DNA]</scope>
    <source>
        <strain evidence="9">JCM 9152</strain>
    </source>
</reference>
<dbReference type="InterPro" id="IPR023296">
    <property type="entry name" value="Glyco_hydro_beta-prop_sf"/>
</dbReference>
<name>W4QCH0_9BACI</name>
<dbReference type="Gene3D" id="3.90.180.10">
    <property type="entry name" value="Medium-chain alcohol dehydrogenases, catalytic domain"/>
    <property type="match status" value="1"/>
</dbReference>
<protein>
    <submittedName>
        <fullName evidence="9">Beta-xylosidase</fullName>
    </submittedName>
</protein>
<dbReference type="STRING" id="1236971.JCM9152_1109"/>
<evidence type="ECO:0000256" key="1">
    <source>
        <dbReference type="ARBA" id="ARBA00009865"/>
    </source>
</evidence>
<dbReference type="InterPro" id="IPR013320">
    <property type="entry name" value="ConA-like_dom_sf"/>
</dbReference>
<dbReference type="GO" id="GO:0008270">
    <property type="term" value="F:zinc ion binding"/>
    <property type="evidence" value="ECO:0007669"/>
    <property type="project" value="InterPro"/>
</dbReference>
<dbReference type="Pfam" id="PF08240">
    <property type="entry name" value="ADH_N"/>
    <property type="match status" value="1"/>
</dbReference>
<gene>
    <name evidence="9" type="ORF">JCM9152_1109</name>
</gene>
<organism evidence="9 10">
    <name type="scientific">Halalkalibacter hemicellulosilyticusJCM 9152</name>
    <dbReference type="NCBI Taxonomy" id="1236971"/>
    <lineage>
        <taxon>Bacteria</taxon>
        <taxon>Bacillati</taxon>
        <taxon>Bacillota</taxon>
        <taxon>Bacilli</taxon>
        <taxon>Bacillales</taxon>
        <taxon>Bacillaceae</taxon>
        <taxon>Halalkalibacter</taxon>
    </lineage>
</organism>
<evidence type="ECO:0000313" key="9">
    <source>
        <dbReference type="EMBL" id="GAE29730.1"/>
    </source>
</evidence>
<dbReference type="Pfam" id="PF04616">
    <property type="entry name" value="Glyco_hydro_43"/>
    <property type="match status" value="1"/>
</dbReference>
<dbReference type="SUPFAM" id="SSF50129">
    <property type="entry name" value="GroES-like"/>
    <property type="match status" value="1"/>
</dbReference>
<dbReference type="InterPro" id="IPR013149">
    <property type="entry name" value="ADH-like_C"/>
</dbReference>
<keyword evidence="7" id="KW-0479">Metal-binding</keyword>
<dbReference type="InterPro" id="IPR045306">
    <property type="entry name" value="SDH-like"/>
</dbReference>
<evidence type="ECO:0000313" key="10">
    <source>
        <dbReference type="Proteomes" id="UP000018895"/>
    </source>
</evidence>
<evidence type="ECO:0000256" key="5">
    <source>
        <dbReference type="PIRSR" id="PIRSR606710-1"/>
    </source>
</evidence>
<dbReference type="InterPro" id="IPR051795">
    <property type="entry name" value="Glycosyl_Hydrlase_43"/>
</dbReference>
<dbReference type="CDD" id="cd05285">
    <property type="entry name" value="sorbitol_DH"/>
    <property type="match status" value="1"/>
</dbReference>
<evidence type="ECO:0000259" key="8">
    <source>
        <dbReference type="SMART" id="SM00829"/>
    </source>
</evidence>
<dbReference type="Gene3D" id="2.115.10.20">
    <property type="entry name" value="Glycosyl hydrolase domain, family 43"/>
    <property type="match status" value="1"/>
</dbReference>
<sequence>MKEISNPILKGFNPDPSIIRVGEDYYIATSTFEWFPGVQIHHSRDLVNWDVITHPVSEKQIDMIGNPDSGGVWAPCLSYDNGVYYLVYTNVIHHMGPFKDTHNYLITATNIMGPWSEPIYLNSSGFDPSLFHDDDGKKWMLNMIWDHRKNKNSFAGIVMQEYSEREKSLVGPIYNIFKGTELGLTEGPHIYKHNGYYYLMTAEGGTRWNHAITVARSTQLTGPYEVDPQGPMLTSAHKPELELQKAGHGSLVTTPNDELYLVHLCGRPVKPSGNCILGRETAIQLCEWTEDGWLRLVNGGNDPQVTIAAPSLPEYRFHSIAGRVDFSVDRLPIEFQSLREPQHEGWLSLKDRPGFLRLKGRESLSSTQRQSLIARRQQAFSIEVKTVIEYNPESFQQMAGLIYYYNTRNYHYVFVSYDDEFGKYVGVMSRNRGVYEELIQNWISIEEGKRIYLKADIHHTELQFFVSTDGDQWIEAGPTLDASVISDENAELVKDGVALDQGFTGAFVGLCAQDLSGRKKHADFGYFQYDERRGGVWIMSGKMKAAVLNKPLDIEIKERDIPTIDEHEILVKVYCIGVCGSDVHYYEHGKIGRYVVKEPIILGHELSGDVVSVGAAVDHLSVGDRVAIEPGVTCGTCQYCKSGRYNLCPDVVFMATPPVDGAWADYVKIRADFAFRLPDSMSYEEGALLEPLSVGYHSMVRGSVQPSDRVFISGLGPIGLLAVQAAKLFGVTEIYASDIAPFRRQLAEELGITAVLNPLEGDVNQQLNDLTNGNGIDVVIETSGNAKAIGDTVRVVKRGGRIVLVGMPVQDEIPLNVNQLIDAELNVHGVFRYVNTYTAAIQSLSNSDLSIHKIITHKYALKDIKEAVEMARTEKATSIKIMIYPDEEKM</sequence>
<comment type="caution">
    <text evidence="9">The sequence shown here is derived from an EMBL/GenBank/DDBJ whole genome shotgun (WGS) entry which is preliminary data.</text>
</comment>
<feature type="domain" description="Enoyl reductase (ER)" evidence="8">
    <location>
        <begin position="549"/>
        <end position="883"/>
    </location>
</feature>
<dbReference type="Gene3D" id="2.60.120.200">
    <property type="match status" value="1"/>
</dbReference>
<dbReference type="SUPFAM" id="SSF51735">
    <property type="entry name" value="NAD(P)-binding Rossmann-fold domains"/>
    <property type="match status" value="1"/>
</dbReference>
<dbReference type="InterPro" id="IPR036291">
    <property type="entry name" value="NAD(P)-bd_dom_sf"/>
</dbReference>
<dbReference type="SUPFAM" id="SSF49899">
    <property type="entry name" value="Concanavalin A-like lectins/glucanases"/>
    <property type="match status" value="1"/>
</dbReference>
<dbReference type="Pfam" id="PF00107">
    <property type="entry name" value="ADH_zinc_N"/>
    <property type="match status" value="1"/>
</dbReference>
<dbReference type="PANTHER" id="PTHR42812">
    <property type="entry name" value="BETA-XYLOSIDASE"/>
    <property type="match status" value="1"/>
</dbReference>
<dbReference type="Proteomes" id="UP000018895">
    <property type="component" value="Unassembled WGS sequence"/>
</dbReference>
<dbReference type="PANTHER" id="PTHR42812:SF12">
    <property type="entry name" value="BETA-XYLOSIDASE-RELATED"/>
    <property type="match status" value="1"/>
</dbReference>
<dbReference type="OrthoDB" id="9801455at2"/>
<dbReference type="InterPro" id="IPR002328">
    <property type="entry name" value="ADH_Zn_CS"/>
</dbReference>
<dbReference type="SUPFAM" id="SSF75005">
    <property type="entry name" value="Arabinanase/levansucrase/invertase"/>
    <property type="match status" value="1"/>
</dbReference>
<comment type="similarity">
    <text evidence="1">Belongs to the glycosyl hydrolase 43 family.</text>
</comment>
<dbReference type="Gene3D" id="3.40.50.720">
    <property type="entry name" value="NAD(P)-binding Rossmann-like Domain"/>
    <property type="match status" value="1"/>
</dbReference>
<dbReference type="GO" id="GO:0005975">
    <property type="term" value="P:carbohydrate metabolic process"/>
    <property type="evidence" value="ECO:0007669"/>
    <property type="project" value="InterPro"/>
</dbReference>
<evidence type="ECO:0000256" key="6">
    <source>
        <dbReference type="PIRSR" id="PIRSR606710-2"/>
    </source>
</evidence>
<keyword evidence="4" id="KW-0326">Glycosidase</keyword>
<dbReference type="InterPro" id="IPR020843">
    <property type="entry name" value="ER"/>
</dbReference>
<dbReference type="EMBL" id="BAUU01000006">
    <property type="protein sequence ID" value="GAE29730.1"/>
    <property type="molecule type" value="Genomic_DNA"/>
</dbReference>
<feature type="site" description="Important for catalytic activity, responsible for pKa modulation of the active site Glu and correct orientation of both the proton donor and substrate" evidence="6">
    <location>
        <position position="127"/>
    </location>
</feature>
<proteinExistence type="inferred from homology"/>
<dbReference type="GO" id="GO:0016616">
    <property type="term" value="F:oxidoreductase activity, acting on the CH-OH group of donors, NAD or NADP as acceptor"/>
    <property type="evidence" value="ECO:0007669"/>
    <property type="project" value="InterPro"/>
</dbReference>
<dbReference type="InterPro" id="IPR013154">
    <property type="entry name" value="ADH-like_N"/>
</dbReference>
<dbReference type="CDD" id="cd09000">
    <property type="entry name" value="GH43_SXA-like"/>
    <property type="match status" value="1"/>
</dbReference>
<feature type="active site" description="Proton donor" evidence="5">
    <location>
        <position position="186"/>
    </location>
</feature>
<evidence type="ECO:0000256" key="3">
    <source>
        <dbReference type="ARBA" id="ARBA00023002"/>
    </source>
</evidence>
<dbReference type="RefSeq" id="WP_081727896.1">
    <property type="nucleotide sequence ID" value="NZ_BAUU01000006.1"/>
</dbReference>
<dbReference type="PROSITE" id="PS00059">
    <property type="entry name" value="ADH_ZINC"/>
    <property type="match status" value="1"/>
</dbReference>
<dbReference type="Pfam" id="PF17851">
    <property type="entry name" value="GH43_C2"/>
    <property type="match status" value="1"/>
</dbReference>
<dbReference type="InterPro" id="IPR011032">
    <property type="entry name" value="GroES-like_sf"/>
</dbReference>
<keyword evidence="3" id="KW-0560">Oxidoreductase</keyword>
<dbReference type="GO" id="GO:0004553">
    <property type="term" value="F:hydrolase activity, hydrolyzing O-glycosyl compounds"/>
    <property type="evidence" value="ECO:0007669"/>
    <property type="project" value="InterPro"/>
</dbReference>
<dbReference type="InterPro" id="IPR041542">
    <property type="entry name" value="GH43_C2"/>
</dbReference>
<dbReference type="InterPro" id="IPR006710">
    <property type="entry name" value="Glyco_hydro_43"/>
</dbReference>
<evidence type="ECO:0000256" key="4">
    <source>
        <dbReference type="ARBA" id="ARBA00023295"/>
    </source>
</evidence>
<keyword evidence="7" id="KW-0862">Zinc</keyword>